<protein>
    <submittedName>
        <fullName evidence="1">Putative lipocalin-6 1</fullName>
    </submittedName>
</protein>
<dbReference type="Gene3D" id="2.40.128.20">
    <property type="match status" value="1"/>
</dbReference>
<sequence>VLRVFIQTFETESDKITDPGHPSVNDGFSLLSLQKTFRLVETTFAVQDNNTYRCISVTTIDSNEKDEVTLEVDYNTVNADKWDSYSQRFKFLPDASKYNKMMNAETNEPVQVEARDARTEAENQERLNCMLWVDNQQDSPNEKCFQDFRALCPYVEVRQGFSNVKCERRFAERLPQEERGTR</sequence>
<reference evidence="1" key="1">
    <citation type="submission" date="2014-03" db="EMBL/GenBank/DDBJ databases">
        <title>The sialotranscriptome of Amblyomma triste, Amblyomma parvum and Amblyomma cajennense ticks, uncovered by 454-based RNA-seq.</title>
        <authorList>
            <person name="Garcia G.R."/>
            <person name="Gardinassi L.G."/>
            <person name="Ribeiro J.M."/>
            <person name="Anatrielo E."/>
            <person name="Ferreira B.R."/>
            <person name="Moreira H.N."/>
            <person name="Mafra C."/>
            <person name="Olegario M.M."/>
            <person name="Szabo P.J."/>
            <person name="Miranda-Santos I.K."/>
            <person name="Maruyama S.R."/>
        </authorList>
    </citation>
    <scope>NUCLEOTIDE SEQUENCE</scope>
    <source>
        <strain evidence="1">Araguapaz</strain>
        <tissue evidence="1">Salivary glands</tissue>
    </source>
</reference>
<evidence type="ECO:0000313" key="1">
    <source>
        <dbReference type="EMBL" id="JAC26708.1"/>
    </source>
</evidence>
<feature type="non-terminal residue" evidence="1">
    <location>
        <position position="1"/>
    </location>
</feature>
<dbReference type="InterPro" id="IPR012674">
    <property type="entry name" value="Calycin"/>
</dbReference>
<name>A0A023G118_AMBPA</name>
<accession>A0A023G118</accession>
<organism evidence="1">
    <name type="scientific">Amblyomma parvum</name>
    <name type="common">South American tick</name>
    <dbReference type="NCBI Taxonomy" id="251391"/>
    <lineage>
        <taxon>Eukaryota</taxon>
        <taxon>Metazoa</taxon>
        <taxon>Ecdysozoa</taxon>
        <taxon>Arthropoda</taxon>
        <taxon>Chelicerata</taxon>
        <taxon>Arachnida</taxon>
        <taxon>Acari</taxon>
        <taxon>Parasitiformes</taxon>
        <taxon>Ixodida</taxon>
        <taxon>Ixodoidea</taxon>
        <taxon>Ixodidae</taxon>
        <taxon>Amblyomminae</taxon>
        <taxon>Amblyomma</taxon>
    </lineage>
</organism>
<dbReference type="EMBL" id="GBBL01000612">
    <property type="protein sequence ID" value="JAC26708.1"/>
    <property type="molecule type" value="mRNA"/>
</dbReference>
<proteinExistence type="evidence at transcript level"/>
<dbReference type="AlphaFoldDB" id="A0A023G118"/>
<dbReference type="SUPFAM" id="SSF50814">
    <property type="entry name" value="Lipocalins"/>
    <property type="match status" value="1"/>
</dbReference>